<gene>
    <name evidence="2" type="ORF">TTEB3V08_LOCUS7503</name>
</gene>
<dbReference type="Gene3D" id="1.10.2080.10">
    <property type="entry name" value="Insect odorant-binding protein A10/Ejaculatory bulb-specific protein 3"/>
    <property type="match status" value="2"/>
</dbReference>
<feature type="signal peptide" evidence="1">
    <location>
        <begin position="1"/>
        <end position="19"/>
    </location>
</feature>
<dbReference type="SUPFAM" id="SSF100910">
    <property type="entry name" value="Chemosensory protein Csp2"/>
    <property type="match status" value="2"/>
</dbReference>
<sequence length="337" mass="39112">MKCVLSLCIFAVFLGIAQSEEKKYTTKYDNVYLDGILNNVRLLNGYVKCIMDDGPCTVDAKELKDTTTVFWRSLYTALLMPRKSKVTKHSCTPLRSEDTTTVFWRSLYTALLMPRKTKVTKHSCTPLRSEDTTTVFWRSLYTALLMPRKTKVTKHSCTPLRSEDTTTVFWRSLYTALLMPRKTKVTKHSCTPLRYEDTTTVFWRSMNIALLMPRKSKLSRDNTSNSTLKFHRKSLMFSENVSLNYIEKNKEGIINVIVLFNYIITGCTKFLIDIFPANIPDALTNDCSKCSNMQREGTKKVIRHLYNNKQDIWKQLQAKYDPENVYLTKYGPKLEQL</sequence>
<dbReference type="PANTHER" id="PTHR11257">
    <property type="entry name" value="CHEMOSENSORY PROTEIN-RELATED"/>
    <property type="match status" value="1"/>
</dbReference>
<protein>
    <submittedName>
        <fullName evidence="2">Uncharacterized protein</fullName>
    </submittedName>
</protein>
<keyword evidence="1" id="KW-0732">Signal</keyword>
<evidence type="ECO:0000256" key="1">
    <source>
        <dbReference type="SAM" id="SignalP"/>
    </source>
</evidence>
<dbReference type="Pfam" id="PF03392">
    <property type="entry name" value="OS-D"/>
    <property type="match status" value="2"/>
</dbReference>
<dbReference type="InterPro" id="IPR036682">
    <property type="entry name" value="OS_D_A10/PebIII_sf"/>
</dbReference>
<name>A0A7R9IJH5_9NEOP</name>
<accession>A0A7R9IJH5</accession>
<reference evidence="2" key="1">
    <citation type="submission" date="2020-11" db="EMBL/GenBank/DDBJ databases">
        <authorList>
            <person name="Tran Van P."/>
        </authorList>
    </citation>
    <scope>NUCLEOTIDE SEQUENCE</scope>
</reference>
<dbReference type="EMBL" id="OE002957">
    <property type="protein sequence ID" value="CAD7459551.1"/>
    <property type="molecule type" value="Genomic_DNA"/>
</dbReference>
<dbReference type="AlphaFoldDB" id="A0A7R9IJH5"/>
<dbReference type="InterPro" id="IPR005055">
    <property type="entry name" value="A10/PebIII"/>
</dbReference>
<feature type="chain" id="PRO_5031153153" evidence="1">
    <location>
        <begin position="20"/>
        <end position="337"/>
    </location>
</feature>
<proteinExistence type="predicted"/>
<evidence type="ECO:0000313" key="2">
    <source>
        <dbReference type="EMBL" id="CAD7459551.1"/>
    </source>
</evidence>
<organism evidence="2">
    <name type="scientific">Timema tahoe</name>
    <dbReference type="NCBI Taxonomy" id="61484"/>
    <lineage>
        <taxon>Eukaryota</taxon>
        <taxon>Metazoa</taxon>
        <taxon>Ecdysozoa</taxon>
        <taxon>Arthropoda</taxon>
        <taxon>Hexapoda</taxon>
        <taxon>Insecta</taxon>
        <taxon>Pterygota</taxon>
        <taxon>Neoptera</taxon>
        <taxon>Polyneoptera</taxon>
        <taxon>Phasmatodea</taxon>
        <taxon>Timematodea</taxon>
        <taxon>Timematoidea</taxon>
        <taxon>Timematidae</taxon>
        <taxon>Timema</taxon>
    </lineage>
</organism>
<dbReference type="PANTHER" id="PTHR11257:SF12">
    <property type="entry name" value="EJACULATORY BULB-SPECIFIC PROTEIN 3-RELATED"/>
    <property type="match status" value="1"/>
</dbReference>